<keyword evidence="7 9" id="KW-1133">Transmembrane helix</keyword>
<keyword evidence="15" id="KW-1185">Reference proteome</keyword>
<evidence type="ECO:0000313" key="14">
    <source>
        <dbReference type="EMBL" id="NHT77278.1"/>
    </source>
</evidence>
<sequence length="502" mass="54101">MTNSRPVNMPPASGGNSPVPGPSDDGLWSEMFRPETPVAIAAAKVPDDMQGSWADGVKTETRDILSLSSRGLLAGAAVFVFWSLLFPIGSAVVAEGVLVSNGRNKVLQHRTGGVVTDIAARDGEVVQAGASVLRLDPVNDQADLIRFKARFAILDAMRRRLEAENAVAANAGRMPTEDFGLMDMRRGFDTMPASIDDLQTGATGEADPLLAEQQRQFERGRGAADAEIDAMLARKDALNRRREGIKERLGVMEAQVASLKRQTGALQPAVDRGHIARKVLWDTEDQLLARTSELANLKAENDALADDAGEIDSRIRQAKLTDQRETSMKLTEVLAEMRQISGQMQAAEAAVRSADLRAPVTGTVVHSKHTTIGAVIAPGEVLAEIVPIGSDFAVKARIAPHDITHVRTGQTARVKIAALNARIFDDIDALVTRVAADTTADEKTGQYYFEVDLLLKQAAPAEQALLGPGMTAQVYIEGESRTFADYVMVPFTDSLSRSFREP</sequence>
<dbReference type="AlphaFoldDB" id="A0AA43ZG76"/>
<feature type="coiled-coil region" evidence="10">
    <location>
        <begin position="228"/>
        <end position="262"/>
    </location>
</feature>
<evidence type="ECO:0000256" key="9">
    <source>
        <dbReference type="RuleBase" id="RU365093"/>
    </source>
</evidence>
<evidence type="ECO:0000256" key="7">
    <source>
        <dbReference type="ARBA" id="ARBA00022989"/>
    </source>
</evidence>
<feature type="domain" description="AprE-like beta-barrel" evidence="13">
    <location>
        <begin position="393"/>
        <end position="477"/>
    </location>
</feature>
<evidence type="ECO:0000256" key="1">
    <source>
        <dbReference type="ARBA" id="ARBA00004377"/>
    </source>
</evidence>
<organism evidence="14 15">
    <name type="scientific">Ferranicluibacter rubi</name>
    <dbReference type="NCBI Taxonomy" id="2715133"/>
    <lineage>
        <taxon>Bacteria</taxon>
        <taxon>Pseudomonadati</taxon>
        <taxon>Pseudomonadota</taxon>
        <taxon>Alphaproteobacteria</taxon>
        <taxon>Hyphomicrobiales</taxon>
        <taxon>Rhizobiaceae</taxon>
        <taxon>Ferranicluibacter</taxon>
    </lineage>
</organism>
<feature type="transmembrane region" description="Helical" evidence="9">
    <location>
        <begin position="72"/>
        <end position="94"/>
    </location>
</feature>
<dbReference type="InterPro" id="IPR050739">
    <property type="entry name" value="MFP"/>
</dbReference>
<dbReference type="GO" id="GO:0005886">
    <property type="term" value="C:plasma membrane"/>
    <property type="evidence" value="ECO:0007669"/>
    <property type="project" value="UniProtKB-SubCell"/>
</dbReference>
<dbReference type="Proteomes" id="UP001155840">
    <property type="component" value="Unassembled WGS sequence"/>
</dbReference>
<evidence type="ECO:0000256" key="11">
    <source>
        <dbReference type="SAM" id="MobiDB-lite"/>
    </source>
</evidence>
<keyword evidence="3 9" id="KW-0813">Transport</keyword>
<proteinExistence type="inferred from homology"/>
<evidence type="ECO:0000256" key="3">
    <source>
        <dbReference type="ARBA" id="ARBA00022448"/>
    </source>
</evidence>
<dbReference type="InterPro" id="IPR058781">
    <property type="entry name" value="HH_AprE-like"/>
</dbReference>
<gene>
    <name evidence="14" type="ORF">G8E10_16310</name>
</gene>
<evidence type="ECO:0000256" key="2">
    <source>
        <dbReference type="ARBA" id="ARBA00009477"/>
    </source>
</evidence>
<reference evidence="14" key="1">
    <citation type="submission" date="2020-03" db="EMBL/GenBank/DDBJ databases">
        <title>Ferranicluibacter endophyticum gen. nov., sp. nov., a new genus isolated from Rubus ulmifolius Schott. stem.</title>
        <authorList>
            <person name="Roca-Couso R."/>
            <person name="Flores-Felix J.D."/>
            <person name="Igual J.M."/>
            <person name="Rivas R."/>
        </authorList>
    </citation>
    <scope>NUCLEOTIDE SEQUENCE</scope>
    <source>
        <strain evidence="14">CRRU44</strain>
    </source>
</reference>
<keyword evidence="6 9" id="KW-0812">Transmembrane</keyword>
<evidence type="ECO:0000256" key="10">
    <source>
        <dbReference type="SAM" id="Coils"/>
    </source>
</evidence>
<dbReference type="PANTHER" id="PTHR30386:SF17">
    <property type="entry name" value="ALKALINE PROTEASE SECRETION PROTEIN APRE"/>
    <property type="match status" value="1"/>
</dbReference>
<dbReference type="GO" id="GO:0015031">
    <property type="term" value="P:protein transport"/>
    <property type="evidence" value="ECO:0007669"/>
    <property type="project" value="InterPro"/>
</dbReference>
<evidence type="ECO:0000256" key="4">
    <source>
        <dbReference type="ARBA" id="ARBA00022475"/>
    </source>
</evidence>
<protein>
    <recommendedName>
        <fullName evidence="9">Membrane fusion protein (MFP) family protein</fullName>
    </recommendedName>
</protein>
<dbReference type="Pfam" id="PF25994">
    <property type="entry name" value="HH_AprE"/>
    <property type="match status" value="1"/>
</dbReference>
<comment type="caution">
    <text evidence="14">The sequence shown here is derived from an EMBL/GenBank/DDBJ whole genome shotgun (WGS) entry which is preliminary data.</text>
</comment>
<dbReference type="PRINTS" id="PR01490">
    <property type="entry name" value="RTXTOXIND"/>
</dbReference>
<feature type="coiled-coil region" evidence="10">
    <location>
        <begin position="294"/>
        <end position="350"/>
    </location>
</feature>
<comment type="similarity">
    <text evidence="2 9">Belongs to the membrane fusion protein (MFP) (TC 8.A.1) family.</text>
</comment>
<evidence type="ECO:0000256" key="6">
    <source>
        <dbReference type="ARBA" id="ARBA00022692"/>
    </source>
</evidence>
<feature type="region of interest" description="Disordered" evidence="11">
    <location>
        <begin position="1"/>
        <end position="30"/>
    </location>
</feature>
<dbReference type="NCBIfam" id="TIGR01843">
    <property type="entry name" value="type_I_hlyD"/>
    <property type="match status" value="1"/>
</dbReference>
<feature type="domain" description="AprE-like long alpha-helical hairpin" evidence="12">
    <location>
        <begin position="141"/>
        <end position="348"/>
    </location>
</feature>
<evidence type="ECO:0000313" key="15">
    <source>
        <dbReference type="Proteomes" id="UP001155840"/>
    </source>
</evidence>
<dbReference type="Gene3D" id="2.40.30.170">
    <property type="match status" value="1"/>
</dbReference>
<comment type="subcellular location">
    <subcellularLocation>
        <location evidence="1 9">Cell inner membrane</location>
        <topology evidence="1 9">Single-pass membrane protein</topology>
    </subcellularLocation>
</comment>
<keyword evidence="8 9" id="KW-0472">Membrane</keyword>
<dbReference type="RefSeq" id="WP_110801354.1">
    <property type="nucleotide sequence ID" value="NZ_JAANCM010000008.1"/>
</dbReference>
<dbReference type="Pfam" id="PF26002">
    <property type="entry name" value="Beta-barrel_AprE"/>
    <property type="match status" value="1"/>
</dbReference>
<dbReference type="InterPro" id="IPR010129">
    <property type="entry name" value="T1SS_HlyD"/>
</dbReference>
<name>A0AA43ZG76_9HYPH</name>
<keyword evidence="10" id="KW-0175">Coiled coil</keyword>
<keyword evidence="4 9" id="KW-1003">Cell membrane</keyword>
<dbReference type="EMBL" id="JAANCM010000008">
    <property type="protein sequence ID" value="NHT77278.1"/>
    <property type="molecule type" value="Genomic_DNA"/>
</dbReference>
<evidence type="ECO:0000256" key="5">
    <source>
        <dbReference type="ARBA" id="ARBA00022519"/>
    </source>
</evidence>
<dbReference type="InterPro" id="IPR058982">
    <property type="entry name" value="Beta-barrel_AprE"/>
</dbReference>
<accession>A0AA43ZG76</accession>
<evidence type="ECO:0000259" key="12">
    <source>
        <dbReference type="Pfam" id="PF25994"/>
    </source>
</evidence>
<dbReference type="PANTHER" id="PTHR30386">
    <property type="entry name" value="MEMBRANE FUSION SUBUNIT OF EMRAB-TOLC MULTIDRUG EFFLUX PUMP"/>
    <property type="match status" value="1"/>
</dbReference>
<keyword evidence="5 9" id="KW-0997">Cell inner membrane</keyword>
<evidence type="ECO:0000259" key="13">
    <source>
        <dbReference type="Pfam" id="PF26002"/>
    </source>
</evidence>
<evidence type="ECO:0000256" key="8">
    <source>
        <dbReference type="ARBA" id="ARBA00023136"/>
    </source>
</evidence>